<protein>
    <submittedName>
        <fullName evidence="1">Uncharacterized protein</fullName>
    </submittedName>
</protein>
<reference evidence="1 2" key="1">
    <citation type="journal article" date="2019" name="Sci. Rep.">
        <title>A high-quality genome of Eragrostis curvula grass provides insights into Poaceae evolution and supports new strategies to enhance forage quality.</title>
        <authorList>
            <person name="Carballo J."/>
            <person name="Santos B.A.C.M."/>
            <person name="Zappacosta D."/>
            <person name="Garbus I."/>
            <person name="Selva J.P."/>
            <person name="Gallo C.A."/>
            <person name="Diaz A."/>
            <person name="Albertini E."/>
            <person name="Caccamo M."/>
            <person name="Echenique V."/>
        </authorList>
    </citation>
    <scope>NUCLEOTIDE SEQUENCE [LARGE SCALE GENOMIC DNA]</scope>
    <source>
        <strain evidence="2">cv. Victoria</strain>
        <tissue evidence="1">Leaf</tissue>
    </source>
</reference>
<organism evidence="1 2">
    <name type="scientific">Eragrostis curvula</name>
    <name type="common">weeping love grass</name>
    <dbReference type="NCBI Taxonomy" id="38414"/>
    <lineage>
        <taxon>Eukaryota</taxon>
        <taxon>Viridiplantae</taxon>
        <taxon>Streptophyta</taxon>
        <taxon>Embryophyta</taxon>
        <taxon>Tracheophyta</taxon>
        <taxon>Spermatophyta</taxon>
        <taxon>Magnoliopsida</taxon>
        <taxon>Liliopsida</taxon>
        <taxon>Poales</taxon>
        <taxon>Poaceae</taxon>
        <taxon>PACMAD clade</taxon>
        <taxon>Chloridoideae</taxon>
        <taxon>Eragrostideae</taxon>
        <taxon>Eragrostidinae</taxon>
        <taxon>Eragrostis</taxon>
    </lineage>
</organism>
<sequence>MVPLLCDILSLFLHDGWRSSTAEEQGARKELLGGGAGRGSLPVLTPLSLSLLVWWRRRLRSGAPTWWRLHGSTSCGFQIRRRRAASKSGDVGRRQPSSLHGGCRATATRIGGERRGWIAGGLAAPAGGGAGSGGRSRPSPLSLASSGVDATADGLSATAGSFCPPLKAFIVPVKF</sequence>
<evidence type="ECO:0000313" key="1">
    <source>
        <dbReference type="EMBL" id="TVU02856.1"/>
    </source>
</evidence>
<proteinExistence type="predicted"/>
<dbReference type="Proteomes" id="UP000324897">
    <property type="component" value="Unassembled WGS sequence"/>
</dbReference>
<keyword evidence="2" id="KW-1185">Reference proteome</keyword>
<evidence type="ECO:0000313" key="2">
    <source>
        <dbReference type="Proteomes" id="UP000324897"/>
    </source>
</evidence>
<gene>
    <name evidence="1" type="ORF">EJB05_51642</name>
</gene>
<accession>A0A5J9SV48</accession>
<dbReference type="AlphaFoldDB" id="A0A5J9SV48"/>
<name>A0A5J9SV48_9POAL</name>
<dbReference type="Gramene" id="TVU02856">
    <property type="protein sequence ID" value="TVU02856"/>
    <property type="gene ID" value="EJB05_51642"/>
</dbReference>
<comment type="caution">
    <text evidence="1">The sequence shown here is derived from an EMBL/GenBank/DDBJ whole genome shotgun (WGS) entry which is preliminary data.</text>
</comment>
<dbReference type="EMBL" id="RWGY01000268">
    <property type="protein sequence ID" value="TVU02856.1"/>
    <property type="molecule type" value="Genomic_DNA"/>
</dbReference>